<keyword evidence="2" id="KW-0732">Signal</keyword>
<name>B7T1E3_9BACT</name>
<dbReference type="EMBL" id="EU874253">
    <property type="protein sequence ID" value="ACJ61001.1"/>
    <property type="molecule type" value="Genomic_DNA"/>
</dbReference>
<dbReference type="InterPro" id="IPR015943">
    <property type="entry name" value="WD40/YVTN_repeat-like_dom_sf"/>
</dbReference>
<feature type="compositionally biased region" description="Pro residues" evidence="1">
    <location>
        <begin position="279"/>
        <end position="296"/>
    </location>
</feature>
<feature type="region of interest" description="Disordered" evidence="1">
    <location>
        <begin position="268"/>
        <end position="301"/>
    </location>
</feature>
<organism evidence="3">
    <name type="scientific">uncultured soil bacterium</name>
    <dbReference type="NCBI Taxonomy" id="164851"/>
    <lineage>
        <taxon>Bacteria</taxon>
        <taxon>environmental samples</taxon>
    </lineage>
</organism>
<dbReference type="SMART" id="SM00564">
    <property type="entry name" value="PQQ"/>
    <property type="match status" value="3"/>
</dbReference>
<protein>
    <submittedName>
        <fullName evidence="3">Teg18</fullName>
    </submittedName>
</protein>
<reference evidence="3" key="1">
    <citation type="journal article" date="2008" name="Proc. Natl. Acad. Sci. U.S.A.">
        <title>Cloning and characterization of new glycopeptide gene clusters found in an environmental DNA megalibrary.</title>
        <authorList>
            <person name="Banik J.J."/>
            <person name="Brady S.F."/>
        </authorList>
    </citation>
    <scope>NUCLEOTIDE SEQUENCE</scope>
</reference>
<dbReference type="AlphaFoldDB" id="B7T1E3"/>
<gene>
    <name evidence="3" type="primary">teg18</name>
</gene>
<evidence type="ECO:0000256" key="2">
    <source>
        <dbReference type="SAM" id="SignalP"/>
    </source>
</evidence>
<evidence type="ECO:0000313" key="3">
    <source>
        <dbReference type="EMBL" id="ACJ61001.1"/>
    </source>
</evidence>
<feature type="signal peptide" evidence="2">
    <location>
        <begin position="1"/>
        <end position="22"/>
    </location>
</feature>
<proteinExistence type="predicted"/>
<accession>B7T1E3</accession>
<feature type="chain" id="PRO_5002861714" evidence="2">
    <location>
        <begin position="23"/>
        <end position="582"/>
    </location>
</feature>
<dbReference type="InterPro" id="IPR018391">
    <property type="entry name" value="PQQ_b-propeller_rpt"/>
</dbReference>
<dbReference type="Gene3D" id="2.130.10.10">
    <property type="entry name" value="YVTN repeat-like/Quinoprotein amine dehydrogenase"/>
    <property type="match status" value="1"/>
</dbReference>
<evidence type="ECO:0000256" key="1">
    <source>
        <dbReference type="SAM" id="MobiDB-lite"/>
    </source>
</evidence>
<sequence length="582" mass="62932">MFMRLAVVVAAVLMSVTSPVVVADGRADCDWTQWGQNAAHTGQLCVRGQHDLRLLARMVVDPFAEQEAAESSSGGYIPVHLPTPLVDGDGNVFVLRKGGSYVSCDPPGSGQPAPCGNVPGNLERQTWSVQALRWQHDRLVETWTFTSDWKPSRIFGKESLFQSAMSEDFVYVPGAGGTVFQLAKDSGRVVARINPFGDTVEAAAFASGGLTLDAHGTLFYNVVKSEPTPNGPDDGHGWLVRVTRDRTISMVDYRTLIPGAPRPTDLCYGTFNQQNAERPFPPPPQPDGSPTLPPQQPCLSQRAGLGEAPAVGADGTIFTVTRSHNSSGGANYGYVVALNPDLTLKWATSLRGILNDGCGVLVPYGTAPFDCRPGTALGVDPYTNLPPAAGVDDGSTASPVVLPDGSVVYGTRNLYNGRRGHLMKFDRTGRYVANYDYGWDITPAVYRHDGTYSMYIKDQHYSSGGPYHVTRLDADLNKEWSHANTETRTCERLPDGTVSCVDDGTHPNGFEWCISAPVVDRDGTLYGLSADGHFYVIDSQGRQREKVFLSKTIASAYTPVTLDSRGRVYAQNNGELYVLGRG</sequence>